<proteinExistence type="inferred from homology"/>
<dbReference type="RefSeq" id="XP_010445801.1">
    <property type="nucleotide sequence ID" value="XM_010447499.1"/>
</dbReference>
<evidence type="ECO:0000256" key="3">
    <source>
        <dbReference type="ARBA" id="ARBA00022471"/>
    </source>
</evidence>
<gene>
    <name evidence="8" type="primary">LOC104728538</name>
</gene>
<organism evidence="7 8">
    <name type="scientific">Camelina sativa</name>
    <name type="common">False flax</name>
    <name type="synonym">Myagrum sativum</name>
    <dbReference type="NCBI Taxonomy" id="90675"/>
    <lineage>
        <taxon>Eukaryota</taxon>
        <taxon>Viridiplantae</taxon>
        <taxon>Streptophyta</taxon>
        <taxon>Embryophyta</taxon>
        <taxon>Tracheophyta</taxon>
        <taxon>Spermatophyta</taxon>
        <taxon>Magnoliopsida</taxon>
        <taxon>eudicotyledons</taxon>
        <taxon>Gunneridae</taxon>
        <taxon>Pentapetalae</taxon>
        <taxon>rosids</taxon>
        <taxon>malvids</taxon>
        <taxon>Brassicales</taxon>
        <taxon>Brassicaceae</taxon>
        <taxon>Camelineae</taxon>
        <taxon>Camelina</taxon>
    </lineage>
</organism>
<keyword evidence="7" id="KW-1185">Reference proteome</keyword>
<evidence type="ECO:0000313" key="8">
    <source>
        <dbReference type="RefSeq" id="XP_010445801.1"/>
    </source>
</evidence>
<evidence type="ECO:0000256" key="2">
    <source>
        <dbReference type="ARBA" id="ARBA00005581"/>
    </source>
</evidence>
<reference evidence="7" key="1">
    <citation type="journal article" date="2014" name="Nat. Commun.">
        <title>The emerging biofuel crop Camelina sativa retains a highly undifferentiated hexaploid genome structure.</title>
        <authorList>
            <person name="Kagale S."/>
            <person name="Koh C."/>
            <person name="Nixon J."/>
            <person name="Bollina V."/>
            <person name="Clarke W.E."/>
            <person name="Tuteja R."/>
            <person name="Spillane C."/>
            <person name="Robinson S.J."/>
            <person name="Links M.G."/>
            <person name="Clarke C."/>
            <person name="Higgins E.E."/>
            <person name="Huebert T."/>
            <person name="Sharpe A.G."/>
            <person name="Parkin I.A."/>
        </authorList>
    </citation>
    <scope>NUCLEOTIDE SEQUENCE [LARGE SCALE GENOMIC DNA]</scope>
    <source>
        <strain evidence="7">cv. DH55</strain>
    </source>
</reference>
<comment type="subcellular location">
    <subcellularLocation>
        <location evidence="1 6">Secreted</location>
    </subcellularLocation>
</comment>
<protein>
    <recommendedName>
        <fullName evidence="6">S-protein homolog</fullName>
    </recommendedName>
</protein>
<evidence type="ECO:0000256" key="6">
    <source>
        <dbReference type="RuleBase" id="RU367044"/>
    </source>
</evidence>
<feature type="chain" id="PRO_5045013064" description="S-protein homolog" evidence="6">
    <location>
        <begin position="22"/>
        <end position="131"/>
    </location>
</feature>
<keyword evidence="3 6" id="KW-0713">Self-incompatibility</keyword>
<evidence type="ECO:0000313" key="7">
    <source>
        <dbReference type="Proteomes" id="UP000694864"/>
    </source>
</evidence>
<dbReference type="Proteomes" id="UP000694864">
    <property type="component" value="Chromosome 11"/>
</dbReference>
<keyword evidence="4 6" id="KW-0964">Secreted</keyword>
<evidence type="ECO:0000256" key="5">
    <source>
        <dbReference type="ARBA" id="ARBA00022729"/>
    </source>
</evidence>
<accession>A0ABM0USY6</accession>
<keyword evidence="5 6" id="KW-0732">Signal</keyword>
<name>A0ABM0USY6_CAMSA</name>
<evidence type="ECO:0000256" key="4">
    <source>
        <dbReference type="ARBA" id="ARBA00022525"/>
    </source>
</evidence>
<sequence length="131" mass="15691">MKILTIFLLVFSLCMFGHVSSAGIRIVNELKNKKSFWMRCYSKNDVLGPIIILNGGHFTDYFFHNLFGTMHFMCILKQGPEFKHNQSFRAFKKSRLWEWRAIQDGIYLRRIYKARFDVSIENIHKEHDWIL</sequence>
<dbReference type="GeneID" id="104728538"/>
<comment type="similarity">
    <text evidence="2 6">Belongs to the plant self-incompatibility (S1) protein family.</text>
</comment>
<dbReference type="Pfam" id="PF05938">
    <property type="entry name" value="Self-incomp_S1"/>
    <property type="match status" value="1"/>
</dbReference>
<dbReference type="InterPro" id="IPR010264">
    <property type="entry name" value="Self-incomp_S1"/>
</dbReference>
<feature type="signal peptide" evidence="6">
    <location>
        <begin position="1"/>
        <end position="21"/>
    </location>
</feature>
<dbReference type="PANTHER" id="PTHR31232">
    <property type="match status" value="1"/>
</dbReference>
<dbReference type="PANTHER" id="PTHR31232:SF54">
    <property type="entry name" value="S-PROTEIN HOMOLOG-RELATED"/>
    <property type="match status" value="1"/>
</dbReference>
<evidence type="ECO:0000256" key="1">
    <source>
        <dbReference type="ARBA" id="ARBA00004613"/>
    </source>
</evidence>
<reference evidence="8" key="2">
    <citation type="submission" date="2025-08" db="UniProtKB">
        <authorList>
            <consortium name="RefSeq"/>
        </authorList>
    </citation>
    <scope>IDENTIFICATION</scope>
    <source>
        <tissue evidence="8">Leaf</tissue>
    </source>
</reference>